<dbReference type="Gene3D" id="1.25.40.10">
    <property type="entry name" value="Tetratricopeptide repeat domain"/>
    <property type="match status" value="1"/>
</dbReference>
<feature type="domain" description="RanBD1" evidence="7">
    <location>
        <begin position="2210"/>
        <end position="2279"/>
    </location>
</feature>
<evidence type="ECO:0000256" key="5">
    <source>
        <dbReference type="PROSITE-ProRule" id="PRU00322"/>
    </source>
</evidence>
<dbReference type="GO" id="GO:0005643">
    <property type="term" value="C:nuclear pore"/>
    <property type="evidence" value="ECO:0007669"/>
    <property type="project" value="TreeGrafter"/>
</dbReference>
<evidence type="ECO:0000259" key="8">
    <source>
        <dbReference type="PROSITE" id="PS50199"/>
    </source>
</evidence>
<dbReference type="FunFam" id="4.10.1060.10:FF:000003">
    <property type="entry name" value="E3 SUMO-protein ligase RanBP2"/>
    <property type="match status" value="1"/>
</dbReference>
<evidence type="ECO:0000313" key="9">
    <source>
        <dbReference type="EMBL" id="KAL0279440.1"/>
    </source>
</evidence>
<dbReference type="InterPro" id="IPR000156">
    <property type="entry name" value="Ran_bind_dom"/>
</dbReference>
<feature type="compositionally biased region" description="Polar residues" evidence="6">
    <location>
        <begin position="1800"/>
        <end position="1820"/>
    </location>
</feature>
<feature type="compositionally biased region" description="Basic and acidic residues" evidence="6">
    <location>
        <begin position="1469"/>
        <end position="1480"/>
    </location>
</feature>
<dbReference type="SMART" id="SM00028">
    <property type="entry name" value="TPR"/>
    <property type="match status" value="2"/>
</dbReference>
<dbReference type="InterPro" id="IPR019734">
    <property type="entry name" value="TPR_rpt"/>
</dbReference>
<proteinExistence type="predicted"/>
<sequence length="2279" mass="256148">MFHTKQDVDRHVVAIFKNLNSESERNLKCYRIAKHYYAVDDYKSAIRYINRYLSENSNSAAAHKLLGECYLKLNMKVKALDAFKTSLEHDGGQKDLALKVCELLSDPEIPLDVSRATYWLERTESFHPKDPVIFKLKEHLLKYGTNGQKNSAELEKLILAEVTAHPTDVTVRIRLLKFFIEFKRYQVAYEHALELEDRQIFYNDLQWYNCLCDVVEEYEKSSENEIDRDLGFEFFIRKITFLERRADLSMQEFHIDSKLTVDCSSAVFALDQALHAASKLKVPESEKEFLNEFLRHMGAQLCFHMATLVLKRAKKEYGIWSKVTASASPLLFLACQNTTFVEDAWYNSWLDRNKYQMNVWNKAMALRLSQAGHILRTLARDKENQFLQKVSQFCGGKWRTRVYLDVFYNRKHQLATATSYFLNNSGFANVVLQLMTDEELVSFDELSQLAYPESLNHLVWLGLVSFKTDGQLSEQFRCNVLPDLQFSVDKLYNTGPETLNQLDVDAFLYASVLCAKSLTPNNTTSEKPSLLPVSISEDLCTPAQADWWSAVYKVYRNKGNENISEIRLKLRKGIETVRVLGLHGLHIRLIVLLAKLFQERASKEKNSDRAKSLEARSNLYWSMAITPLEKLEKNEEIRVVPNRLFDYRGKELTPNEVKNYLEDGRLFLACRLMKQGMHEQAIEKFSALKSSYATYYQGLIYKQMAMDVVNQRPESITSENRSQHVILLTRARDAFFLTLERLRNPGVDYDHPLNSQIHTHLEEIESQLARIDTDSSKNRNGDVETDESDAGPCPGYSDADNSVTAYNNSGFLNDSALSVTRRSFRTKQNNSRSESKPSLERIDAHLRHLVEANKNELKEIKGAIQKGLINEVKLVRNEIKDLRIVFYDMLSEFRKLNRNKNGVPFVKRDMEPLDCMHGDDPESMVQISQQYPNYQNYPGYHHIPTCQASTSVSFGTPVVPPVSNVLQHGNIPTSIMPNTFFSPQRPMAATDPLLFYQGLSYYTQGGPLSFADNQNLASYRNTAAQKPSFLPGNSATDIHTTTTVSPTKPPMTVPVSTPSEQLPPSSIGVGATSTQMKEFTPSTPAVTKSPSGQAHAFQIPMPPQANLVKSPSENLWTNLQTPTKDSLFSNSNTLITSSPTADGQANSSGSLNTSTRSNSSYIPSEPDPLPDFKPIIPLPDEVKIIPDEATETKLFESRAKLLMFVDKEWVERGVGIVKVLHNEKTQKVRILMRRDQVFKICANHFILPEIELKPFNKDERSLLWSAKDDSDGELVVRTFCIRFSTLDEAKDFQFAFDKGREIARESAAKKKQEKSVNLTPPSNKSDKWECPTCKNKYDSDVKECTACQGKAKEQQKSIFGGFTITSPAEFKISSPKTDTTSNVEATDKTKPNPFASFAFKMPTTTQPSTDTKSTLSESKPILTGNISFESLASSGAVGDGFKRSENFKGFEGKGSLVFGYLDKQKEAEKTKEKLDTSKGNEDEEEGVTHAGDFVPTAEFTPVIPLPDLIEVKTGEEEEIVLYKERSKLLRFVSETKEWKERGLGEMKVLLNEKSGKVRLLMRREQVLKVCCNHFLDENMKFEPMTRNEKAITWCAQDYSEGDLKTELLALKFGKAESMQAFKKVIEEYQSKMKNGRIIGTKVAEEPKSTTDKEAKPLSEIFKPTPGSWECGSCYLRNNADSTKCVSCETLKPGTGGGTEGKSEIKGLQFDPSLASKFSFGIPSTNVSQPAAPVTTSASTPSIFGSFGSKTSSEPLKFTFGLPAADSVEKKPSDGSNIFASMKPPTFVFSVGKPGVDQKENSQGQTTTENKPVTSTTSLTGNKEFVFGSPATFNFGVSPNQTTFGTPVNTGDSKVTGFLDNADKMKTNTGSVLQIQTPNKDTKNTTPVMSSPAVDDIKRFIDDANENKLFESKGKLLIFLNKKWIERGVGIIKILHNEKTKKVRLVMHSDQVFKLLANHFILPNIELKQSSKDERALVWIASDSSDGDPVIRKFCIRFETLDEVKDFKYAFEKGKEIAGEGINEDNKTKTVPKSEPKKDMWQCSACKNKYDSDVKECTVCQAKAKEQQKSIFGGFTITSPAEFKISSPKTDTTSNVEATDKTKPNPFASFAFKMPTTTQPSTDTKSTLSESKPILTGNISFESLASSGAVGDGFKRSENFKGFEGKGSLVFGYLDKQKEAEKTKEKLDTSKGNEDEEEGVTHAGDFVPTAEFTPVIPLPDLIEVKTGEEEEIVLYKERSKLLRFVSETKEWKERGLGEMKVLLNEKSGKVRLLMRREQGF</sequence>
<dbReference type="PROSITE" id="PS50196">
    <property type="entry name" value="RANBD1"/>
    <property type="match status" value="4"/>
</dbReference>
<evidence type="ECO:0000256" key="6">
    <source>
        <dbReference type="SAM" id="MobiDB-lite"/>
    </source>
</evidence>
<feature type="region of interest" description="Disordered" evidence="6">
    <location>
        <begin position="1127"/>
        <end position="1170"/>
    </location>
</feature>
<dbReference type="GO" id="GO:0008270">
    <property type="term" value="F:zinc ion binding"/>
    <property type="evidence" value="ECO:0007669"/>
    <property type="project" value="UniProtKB-KW"/>
</dbReference>
<dbReference type="PROSITE" id="PS01358">
    <property type="entry name" value="ZF_RANBP2_1"/>
    <property type="match status" value="1"/>
</dbReference>
<evidence type="ECO:0000256" key="1">
    <source>
        <dbReference type="ARBA" id="ARBA00022553"/>
    </source>
</evidence>
<comment type="caution">
    <text evidence="9">The sequence shown here is derived from an EMBL/GenBank/DDBJ whole genome shotgun (WGS) entry which is preliminary data.</text>
</comment>
<dbReference type="EMBL" id="JARGDH010000001">
    <property type="protein sequence ID" value="KAL0279440.1"/>
    <property type="molecule type" value="Genomic_DNA"/>
</dbReference>
<feature type="compositionally biased region" description="Low complexity" evidence="6">
    <location>
        <begin position="2114"/>
        <end position="2126"/>
    </location>
</feature>
<dbReference type="SMART" id="SM00160">
    <property type="entry name" value="RanBD"/>
    <property type="match status" value="4"/>
</dbReference>
<feature type="region of interest" description="Disordered" evidence="6">
    <location>
        <begin position="1792"/>
        <end position="1820"/>
    </location>
</feature>
<dbReference type="SUPFAM" id="SSF50729">
    <property type="entry name" value="PH domain-like"/>
    <property type="match status" value="4"/>
</dbReference>
<gene>
    <name evidence="9" type="ORF">PYX00_000995</name>
</gene>
<feature type="domain" description="RanBD1" evidence="7">
    <location>
        <begin position="1883"/>
        <end position="2019"/>
    </location>
</feature>
<feature type="compositionally biased region" description="Polar residues" evidence="6">
    <location>
        <begin position="1127"/>
        <end position="1162"/>
    </location>
</feature>
<reference evidence="9" key="1">
    <citation type="journal article" date="2024" name="Gigascience">
        <title>Chromosome-level genome of the poultry shaft louse Menopon gallinae provides insight into the host-switching and adaptive evolution of parasitic lice.</title>
        <authorList>
            <person name="Xu Y."/>
            <person name="Ma L."/>
            <person name="Liu S."/>
            <person name="Liang Y."/>
            <person name="Liu Q."/>
            <person name="He Z."/>
            <person name="Tian L."/>
            <person name="Duan Y."/>
            <person name="Cai W."/>
            <person name="Li H."/>
            <person name="Song F."/>
        </authorList>
    </citation>
    <scope>NUCLEOTIDE SEQUENCE</scope>
    <source>
        <strain evidence="9">Cailab_2023a</strain>
    </source>
</reference>
<keyword evidence="2" id="KW-0479">Metal-binding</keyword>
<dbReference type="GO" id="GO:0005096">
    <property type="term" value="F:GTPase activator activity"/>
    <property type="evidence" value="ECO:0007669"/>
    <property type="project" value="TreeGrafter"/>
</dbReference>
<dbReference type="Pfam" id="PF00638">
    <property type="entry name" value="Ran_BP1"/>
    <property type="match status" value="4"/>
</dbReference>
<dbReference type="SUPFAM" id="SSF90209">
    <property type="entry name" value="Ran binding protein zinc finger-like"/>
    <property type="match status" value="1"/>
</dbReference>
<dbReference type="SMART" id="SM00547">
    <property type="entry name" value="ZnF_RBZ"/>
    <property type="match status" value="3"/>
</dbReference>
<dbReference type="Pfam" id="PF00641">
    <property type="entry name" value="Zn_ribbon_RanBP"/>
    <property type="match status" value="1"/>
</dbReference>
<feature type="compositionally biased region" description="Basic and acidic residues" evidence="6">
    <location>
        <begin position="771"/>
        <end position="782"/>
    </location>
</feature>
<feature type="domain" description="RanBD1" evidence="7">
    <location>
        <begin position="1498"/>
        <end position="1634"/>
    </location>
</feature>
<keyword evidence="1" id="KW-0597">Phosphoprotein</keyword>
<feature type="compositionally biased region" description="Polar residues" evidence="6">
    <location>
        <begin position="1054"/>
        <end position="1064"/>
    </location>
</feature>
<evidence type="ECO:0000256" key="3">
    <source>
        <dbReference type="ARBA" id="ARBA00022771"/>
    </source>
</evidence>
<feature type="region of interest" description="Disordered" evidence="6">
    <location>
        <begin position="1469"/>
        <end position="1489"/>
    </location>
</feature>
<feature type="region of interest" description="Disordered" evidence="6">
    <location>
        <begin position="2180"/>
        <end position="2205"/>
    </location>
</feature>
<evidence type="ECO:0000256" key="2">
    <source>
        <dbReference type="ARBA" id="ARBA00022723"/>
    </source>
</evidence>
<feature type="region of interest" description="Disordered" evidence="6">
    <location>
        <begin position="2105"/>
        <end position="2128"/>
    </location>
</feature>
<dbReference type="InterPro" id="IPR036443">
    <property type="entry name" value="Znf_RanBP2_sf"/>
</dbReference>
<name>A0AAW2IAP1_9NEOP</name>
<feature type="region of interest" description="Disordered" evidence="6">
    <location>
        <begin position="1042"/>
        <end position="1098"/>
    </location>
</feature>
<feature type="region of interest" description="Disordered" evidence="6">
    <location>
        <begin position="1373"/>
        <end position="1416"/>
    </location>
</feature>
<dbReference type="InterPro" id="IPR011993">
    <property type="entry name" value="PH-like_dom_sf"/>
</dbReference>
<dbReference type="PANTHER" id="PTHR23138:SF87">
    <property type="entry name" value="E3 SUMO-PROTEIN LIGASE RANBP2"/>
    <property type="match status" value="1"/>
</dbReference>
<keyword evidence="3 5" id="KW-0863">Zinc-finger</keyword>
<dbReference type="Gene3D" id="2.30.29.30">
    <property type="entry name" value="Pleckstrin-homology domain (PH domain)/Phosphotyrosine-binding domain (PTB)"/>
    <property type="match status" value="4"/>
</dbReference>
<dbReference type="FunFam" id="2.30.29.30:FF:000018">
    <property type="entry name" value="E3 SUMO-protein ligase RanBP2"/>
    <property type="match status" value="1"/>
</dbReference>
<accession>A0AAW2IAP1</accession>
<feature type="compositionally biased region" description="Basic and acidic residues" evidence="6">
    <location>
        <begin position="2180"/>
        <end position="2192"/>
    </location>
</feature>
<dbReference type="GO" id="GO:0005737">
    <property type="term" value="C:cytoplasm"/>
    <property type="evidence" value="ECO:0007669"/>
    <property type="project" value="TreeGrafter"/>
</dbReference>
<feature type="domain" description="RanBP2-type" evidence="8">
    <location>
        <begin position="1664"/>
        <end position="1693"/>
    </location>
</feature>
<protein>
    <recommendedName>
        <fullName evidence="10">E3 SUMO-protein ligase RanBP2</fullName>
    </recommendedName>
</protein>
<feature type="compositionally biased region" description="Low complexity" evidence="6">
    <location>
        <begin position="1402"/>
        <end position="1414"/>
    </location>
</feature>
<dbReference type="PROSITE" id="PS50199">
    <property type="entry name" value="ZF_RANBP2_2"/>
    <property type="match status" value="2"/>
</dbReference>
<evidence type="ECO:0000256" key="4">
    <source>
        <dbReference type="ARBA" id="ARBA00022833"/>
    </source>
</evidence>
<dbReference type="PANTHER" id="PTHR23138">
    <property type="entry name" value="RAN BINDING PROTEIN"/>
    <property type="match status" value="1"/>
</dbReference>
<evidence type="ECO:0000259" key="7">
    <source>
        <dbReference type="PROSITE" id="PS50196"/>
    </source>
</evidence>
<dbReference type="Gene3D" id="4.10.1060.10">
    <property type="entry name" value="Zinc finger, RanBP2-type"/>
    <property type="match status" value="1"/>
</dbReference>
<feature type="compositionally biased region" description="Polar residues" evidence="6">
    <location>
        <begin position="1071"/>
        <end position="1092"/>
    </location>
</feature>
<dbReference type="CDD" id="cd00835">
    <property type="entry name" value="RanBD_family"/>
    <property type="match status" value="2"/>
</dbReference>
<evidence type="ECO:0008006" key="10">
    <source>
        <dbReference type="Google" id="ProtNLM"/>
    </source>
</evidence>
<feature type="domain" description="RanBD1" evidence="7">
    <location>
        <begin position="1171"/>
        <end position="1305"/>
    </location>
</feature>
<dbReference type="InterPro" id="IPR001876">
    <property type="entry name" value="Znf_RanBP2"/>
</dbReference>
<organism evidence="9">
    <name type="scientific">Menopon gallinae</name>
    <name type="common">poultry shaft louse</name>
    <dbReference type="NCBI Taxonomy" id="328185"/>
    <lineage>
        <taxon>Eukaryota</taxon>
        <taxon>Metazoa</taxon>
        <taxon>Ecdysozoa</taxon>
        <taxon>Arthropoda</taxon>
        <taxon>Hexapoda</taxon>
        <taxon>Insecta</taxon>
        <taxon>Pterygota</taxon>
        <taxon>Neoptera</taxon>
        <taxon>Paraneoptera</taxon>
        <taxon>Psocodea</taxon>
        <taxon>Troctomorpha</taxon>
        <taxon>Phthiraptera</taxon>
        <taxon>Amblycera</taxon>
        <taxon>Menoponidae</taxon>
        <taxon>Menopon</taxon>
    </lineage>
</organism>
<feature type="compositionally biased region" description="Polar residues" evidence="6">
    <location>
        <begin position="1374"/>
        <end position="1384"/>
    </location>
</feature>
<feature type="region of interest" description="Disordered" evidence="6">
    <location>
        <begin position="769"/>
        <end position="794"/>
    </location>
</feature>
<dbReference type="SUPFAM" id="SSF48452">
    <property type="entry name" value="TPR-like"/>
    <property type="match status" value="1"/>
</dbReference>
<keyword evidence="4" id="KW-0862">Zinc</keyword>
<dbReference type="InterPro" id="IPR011990">
    <property type="entry name" value="TPR-like_helical_dom_sf"/>
</dbReference>
<dbReference type="InterPro" id="IPR045255">
    <property type="entry name" value="RanBP1-like"/>
</dbReference>
<feature type="domain" description="RanBP2-type" evidence="8">
    <location>
        <begin position="1324"/>
        <end position="1353"/>
    </location>
</feature>